<evidence type="ECO:0000256" key="5">
    <source>
        <dbReference type="ARBA" id="ARBA00023180"/>
    </source>
</evidence>
<dbReference type="CDD" id="cd07999">
    <property type="entry name" value="GH7_CBH_EG"/>
    <property type="match status" value="1"/>
</dbReference>
<evidence type="ECO:0000256" key="2">
    <source>
        <dbReference type="ARBA" id="ARBA00006044"/>
    </source>
</evidence>
<evidence type="ECO:0000256" key="9">
    <source>
        <dbReference type="RuleBase" id="RU361164"/>
    </source>
</evidence>
<dbReference type="PANTHER" id="PTHR33753">
    <property type="entry name" value="1,4-BETA-D-GLUCAN CELLOBIOHYDROLASE B"/>
    <property type="match status" value="1"/>
</dbReference>
<dbReference type="PANTHER" id="PTHR33753:SF1">
    <property type="entry name" value="ENDO-BETA-1,4-GLUCANASE CELB"/>
    <property type="match status" value="1"/>
</dbReference>
<evidence type="ECO:0000256" key="3">
    <source>
        <dbReference type="ARBA" id="ARBA00022801"/>
    </source>
</evidence>
<feature type="signal peptide" evidence="10">
    <location>
        <begin position="1"/>
        <end position="18"/>
    </location>
</feature>
<dbReference type="PRINTS" id="PR00734">
    <property type="entry name" value="GLHYDRLASE7"/>
</dbReference>
<sequence length="454" mass="48777">MYQRSILVASLFAASTLAQAPGPLTPEVHPALTSYKCTKTGGCTAVNSSVVLDANYRWLHNKEGYTNCVTTGFDPDFCPDIETCAKTCTLEGVDYAGYGIHASGDALTLNIYKTDPATNVTSLSSPRVYLLADEETYDHFQLLNQEFSFDVDVSKVPCGINGALYFSEMNASGDKNELNTAGAKYGTGYCDAQCPTQNFIKGQANLNQTYGSCCNEMDIWEANRAANAYTPHPCNATQVLACSGTECGNGDDKYKGVCDKDGCDINPYRIGNKGYYGTGANFTVDTTKKFTVVTQFYTTDNTANGTLKEIRRLYVQDGKVIQNAKIQIPGIEGDSITDAYCASEKKVLGGTDAFTQLGGLQQMGEALGRGMVLALSIWDDAGGHMAWLDQDPYPADADSSQPGVGRGPCPTTAGDPAVLIKQFPDAKVVFSNIKSGDIGSTYSNATVVPRWMRH</sequence>
<dbReference type="GO" id="GO:0008810">
    <property type="term" value="F:cellulase activity"/>
    <property type="evidence" value="ECO:0007669"/>
    <property type="project" value="UniProtKB-EC"/>
</dbReference>
<gene>
    <name evidence="11" type="ORF">BDV96DRAFT_571717</name>
</gene>
<keyword evidence="3 9" id="KW-0378">Hydrolase</keyword>
<keyword evidence="8 9" id="KW-0624">Polysaccharide degradation</keyword>
<evidence type="ECO:0000313" key="12">
    <source>
        <dbReference type="Proteomes" id="UP000799770"/>
    </source>
</evidence>
<dbReference type="Pfam" id="PF00840">
    <property type="entry name" value="Glyco_hydro_7"/>
    <property type="match status" value="1"/>
</dbReference>
<reference evidence="11" key="1">
    <citation type="journal article" date="2020" name="Stud. Mycol.">
        <title>101 Dothideomycetes genomes: a test case for predicting lifestyles and emergence of pathogens.</title>
        <authorList>
            <person name="Haridas S."/>
            <person name="Albert R."/>
            <person name="Binder M."/>
            <person name="Bloem J."/>
            <person name="Labutti K."/>
            <person name="Salamov A."/>
            <person name="Andreopoulos B."/>
            <person name="Baker S."/>
            <person name="Barry K."/>
            <person name="Bills G."/>
            <person name="Bluhm B."/>
            <person name="Cannon C."/>
            <person name="Castanera R."/>
            <person name="Culley D."/>
            <person name="Daum C."/>
            <person name="Ezra D."/>
            <person name="Gonzalez J."/>
            <person name="Henrissat B."/>
            <person name="Kuo A."/>
            <person name="Liang C."/>
            <person name="Lipzen A."/>
            <person name="Lutzoni F."/>
            <person name="Magnuson J."/>
            <person name="Mondo S."/>
            <person name="Nolan M."/>
            <person name="Ohm R."/>
            <person name="Pangilinan J."/>
            <person name="Park H.-J."/>
            <person name="Ramirez L."/>
            <person name="Alfaro M."/>
            <person name="Sun H."/>
            <person name="Tritt A."/>
            <person name="Yoshinaga Y."/>
            <person name="Zwiers L.-H."/>
            <person name="Turgeon B."/>
            <person name="Goodwin S."/>
            <person name="Spatafora J."/>
            <person name="Crous P."/>
            <person name="Grigoriev I."/>
        </authorList>
    </citation>
    <scope>NUCLEOTIDE SEQUENCE</scope>
    <source>
        <strain evidence="11">CBS 627.86</strain>
    </source>
</reference>
<keyword evidence="4 9" id="KW-0136">Cellulose degradation</keyword>
<evidence type="ECO:0000256" key="6">
    <source>
        <dbReference type="ARBA" id="ARBA00023277"/>
    </source>
</evidence>
<dbReference type="InterPro" id="IPR001722">
    <property type="entry name" value="Glyco_hydro_7"/>
</dbReference>
<name>A0A6A5ZDR8_9PLEO</name>
<comment type="catalytic activity">
    <reaction evidence="1">
        <text>Endohydrolysis of (1-&gt;4)-beta-D-glucosidic linkages in cellulose, lichenin and cereal beta-D-glucans.</text>
        <dbReference type="EC" id="3.2.1.4"/>
    </reaction>
</comment>
<keyword evidence="7 9" id="KW-0326">Glycosidase</keyword>
<dbReference type="OrthoDB" id="412382at2759"/>
<protein>
    <recommendedName>
        <fullName evidence="9">Glucanase</fullName>
        <ecNumber evidence="9">3.2.1.-</ecNumber>
    </recommendedName>
</protein>
<keyword evidence="5" id="KW-0325">Glycoprotein</keyword>
<proteinExistence type="inferred from homology"/>
<evidence type="ECO:0000256" key="7">
    <source>
        <dbReference type="ARBA" id="ARBA00023295"/>
    </source>
</evidence>
<dbReference type="EC" id="3.2.1.-" evidence="9"/>
<keyword evidence="12" id="KW-1185">Reference proteome</keyword>
<evidence type="ECO:0000256" key="8">
    <source>
        <dbReference type="ARBA" id="ARBA00023326"/>
    </source>
</evidence>
<organism evidence="11 12">
    <name type="scientific">Lophiotrema nucula</name>
    <dbReference type="NCBI Taxonomy" id="690887"/>
    <lineage>
        <taxon>Eukaryota</taxon>
        <taxon>Fungi</taxon>
        <taxon>Dikarya</taxon>
        <taxon>Ascomycota</taxon>
        <taxon>Pezizomycotina</taxon>
        <taxon>Dothideomycetes</taxon>
        <taxon>Pleosporomycetidae</taxon>
        <taxon>Pleosporales</taxon>
        <taxon>Lophiotremataceae</taxon>
        <taxon>Lophiotrema</taxon>
    </lineage>
</organism>
<dbReference type="InterPro" id="IPR013320">
    <property type="entry name" value="ConA-like_dom_sf"/>
</dbReference>
<accession>A0A6A5ZDR8</accession>
<evidence type="ECO:0000313" key="11">
    <source>
        <dbReference type="EMBL" id="KAF2117214.1"/>
    </source>
</evidence>
<dbReference type="InterPro" id="IPR037019">
    <property type="entry name" value="Glyco_hydro_7_sf"/>
</dbReference>
<keyword evidence="6" id="KW-0119">Carbohydrate metabolism</keyword>
<evidence type="ECO:0000256" key="1">
    <source>
        <dbReference type="ARBA" id="ARBA00000966"/>
    </source>
</evidence>
<dbReference type="SUPFAM" id="SSF49899">
    <property type="entry name" value="Concanavalin A-like lectins/glucanases"/>
    <property type="match status" value="1"/>
</dbReference>
<evidence type="ECO:0000256" key="4">
    <source>
        <dbReference type="ARBA" id="ARBA00023001"/>
    </source>
</evidence>
<dbReference type="Gene3D" id="2.70.100.10">
    <property type="entry name" value="Glycoside hydrolase, family 7, domain"/>
    <property type="match status" value="1"/>
</dbReference>
<evidence type="ECO:0000256" key="10">
    <source>
        <dbReference type="SAM" id="SignalP"/>
    </source>
</evidence>
<feature type="chain" id="PRO_5025547994" description="Glucanase" evidence="10">
    <location>
        <begin position="19"/>
        <end position="454"/>
    </location>
</feature>
<dbReference type="AlphaFoldDB" id="A0A6A5ZDR8"/>
<dbReference type="GO" id="GO:0030245">
    <property type="term" value="P:cellulose catabolic process"/>
    <property type="evidence" value="ECO:0007669"/>
    <property type="project" value="UniProtKB-KW"/>
</dbReference>
<dbReference type="Proteomes" id="UP000799770">
    <property type="component" value="Unassembled WGS sequence"/>
</dbReference>
<keyword evidence="10" id="KW-0732">Signal</keyword>
<comment type="similarity">
    <text evidence="2 9">Belongs to the glycosyl hydrolase 7 (cellulase C) family.</text>
</comment>
<dbReference type="EMBL" id="ML977319">
    <property type="protein sequence ID" value="KAF2117214.1"/>
    <property type="molecule type" value="Genomic_DNA"/>
</dbReference>